<accession>A0A0E0G2V6</accession>
<sequence>MKKIASAKKKSGRGGWGCKACCKMEDAARSAKLAGAKKKEKTNSLTVTLKLMNKEYAAKLSLWTGCSHMSVDQEIREDAGKLVMEMIGLWTSASFWRIQQLPGLDWRTSPSNGTRHGRLPWDLVPATS</sequence>
<organism evidence="1">
    <name type="scientific">Oryza nivara</name>
    <name type="common">Indian wild rice</name>
    <name type="synonym">Oryza sativa f. spontanea</name>
    <dbReference type="NCBI Taxonomy" id="4536"/>
    <lineage>
        <taxon>Eukaryota</taxon>
        <taxon>Viridiplantae</taxon>
        <taxon>Streptophyta</taxon>
        <taxon>Embryophyta</taxon>
        <taxon>Tracheophyta</taxon>
        <taxon>Spermatophyta</taxon>
        <taxon>Magnoliopsida</taxon>
        <taxon>Liliopsida</taxon>
        <taxon>Poales</taxon>
        <taxon>Poaceae</taxon>
        <taxon>BOP clade</taxon>
        <taxon>Oryzoideae</taxon>
        <taxon>Oryzeae</taxon>
        <taxon>Oryzinae</taxon>
        <taxon>Oryza</taxon>
    </lineage>
</organism>
<dbReference type="Proteomes" id="UP000006591">
    <property type="component" value="Chromosome 2"/>
</dbReference>
<dbReference type="HOGENOM" id="CLU_1963125_0_0_1"/>
<evidence type="ECO:0000313" key="1">
    <source>
        <dbReference type="EnsemblPlants" id="ONIVA02G07890.1"/>
    </source>
</evidence>
<protein>
    <submittedName>
        <fullName evidence="1">Uncharacterized protein</fullName>
    </submittedName>
</protein>
<name>A0A0E0G2V6_ORYNI</name>
<evidence type="ECO:0000313" key="2">
    <source>
        <dbReference type="Proteomes" id="UP000006591"/>
    </source>
</evidence>
<dbReference type="AlphaFoldDB" id="A0A0E0G2V6"/>
<reference evidence="1" key="1">
    <citation type="submission" date="2015-04" db="UniProtKB">
        <authorList>
            <consortium name="EnsemblPlants"/>
        </authorList>
    </citation>
    <scope>IDENTIFICATION</scope>
    <source>
        <strain evidence="1">SL10</strain>
    </source>
</reference>
<proteinExistence type="predicted"/>
<dbReference type="EnsemblPlants" id="ONIVA02G07890.1">
    <property type="protein sequence ID" value="ONIVA02G07890.1"/>
    <property type="gene ID" value="ONIVA02G07890"/>
</dbReference>
<dbReference type="Gramene" id="ONIVA02G07890.1">
    <property type="protein sequence ID" value="ONIVA02G07890.1"/>
    <property type="gene ID" value="ONIVA02G07890"/>
</dbReference>
<reference evidence="1" key="2">
    <citation type="submission" date="2018-04" db="EMBL/GenBank/DDBJ databases">
        <title>OnivRS2 (Oryza nivara Reference Sequence Version 2).</title>
        <authorList>
            <person name="Zhang J."/>
            <person name="Kudrna D."/>
            <person name="Lee S."/>
            <person name="Talag J."/>
            <person name="Rajasekar S."/>
            <person name="Welchert J."/>
            <person name="Hsing Y.-I."/>
            <person name="Wing R.A."/>
        </authorList>
    </citation>
    <scope>NUCLEOTIDE SEQUENCE [LARGE SCALE GENOMIC DNA]</scope>
    <source>
        <strain evidence="1">SL10</strain>
    </source>
</reference>
<keyword evidence="2" id="KW-1185">Reference proteome</keyword>